<gene>
    <name evidence="1" type="ORF">ACFP0N_08890</name>
</gene>
<evidence type="ECO:0000313" key="2">
    <source>
        <dbReference type="Proteomes" id="UP001596067"/>
    </source>
</evidence>
<proteinExistence type="predicted"/>
<name>A0ABW1ESP1_9ACTN</name>
<sequence length="390" mass="40741">MTLPSGPHDGTRPLPDPAAVDPAVLATLLARHGWIRRGGPTARYGRWTPPDDAGSGTSLLVPADDGFDDAVELLADAVTALSHSRSPSARAILLALTVPGDELQWRRELPGPAGTAPWEDAERLRRSARGMLAAGAKAGRTRAAYFGARLDAWAGDFLERVLVVEHGPAAQSGAGLTAHTPAPEGRAAVTTLVRALEALRDAVDYRRVSGGPEAFENAVQAGVSRELVESVAELVRGATAAQLSVAWSAAVGTPGGFGDRRIVLEFSPGDLPALAEAAALLERIEPAVAVTVVGVVVRLKRADPAGPGTVRLRVLGGAEVSEVKVRLAAPAYRLAAEAHLAGTPVRIGGRLERRGGFRRLTHPRGLELCGVEDGEHERLLKSLGEGPEPI</sequence>
<accession>A0ABW1ESP1</accession>
<organism evidence="1 2">
    <name type="scientific">Kitasatospora aburaviensis</name>
    <dbReference type="NCBI Taxonomy" id="67265"/>
    <lineage>
        <taxon>Bacteria</taxon>
        <taxon>Bacillati</taxon>
        <taxon>Actinomycetota</taxon>
        <taxon>Actinomycetes</taxon>
        <taxon>Kitasatosporales</taxon>
        <taxon>Streptomycetaceae</taxon>
        <taxon>Kitasatospora</taxon>
    </lineage>
</organism>
<dbReference type="EMBL" id="JBHSOD010000007">
    <property type="protein sequence ID" value="MFC5885091.1"/>
    <property type="molecule type" value="Genomic_DNA"/>
</dbReference>
<protein>
    <submittedName>
        <fullName evidence="1">Uncharacterized protein</fullName>
    </submittedName>
</protein>
<dbReference type="RefSeq" id="WP_313762944.1">
    <property type="nucleotide sequence ID" value="NZ_BAAAVH010000039.1"/>
</dbReference>
<evidence type="ECO:0000313" key="1">
    <source>
        <dbReference type="EMBL" id="MFC5885091.1"/>
    </source>
</evidence>
<comment type="caution">
    <text evidence="1">The sequence shown here is derived from an EMBL/GenBank/DDBJ whole genome shotgun (WGS) entry which is preliminary data.</text>
</comment>
<reference evidence="2" key="1">
    <citation type="journal article" date="2019" name="Int. J. Syst. Evol. Microbiol.">
        <title>The Global Catalogue of Microorganisms (GCM) 10K type strain sequencing project: providing services to taxonomists for standard genome sequencing and annotation.</title>
        <authorList>
            <consortium name="The Broad Institute Genomics Platform"/>
            <consortium name="The Broad Institute Genome Sequencing Center for Infectious Disease"/>
            <person name="Wu L."/>
            <person name="Ma J."/>
        </authorList>
    </citation>
    <scope>NUCLEOTIDE SEQUENCE [LARGE SCALE GENOMIC DNA]</scope>
    <source>
        <strain evidence="2">CGMCC 4.1469</strain>
    </source>
</reference>
<dbReference type="Proteomes" id="UP001596067">
    <property type="component" value="Unassembled WGS sequence"/>
</dbReference>
<keyword evidence="2" id="KW-1185">Reference proteome</keyword>